<name>A0ABW2C087_9PSEU</name>
<evidence type="ECO:0000256" key="1">
    <source>
        <dbReference type="SAM" id="MobiDB-lite"/>
    </source>
</evidence>
<reference evidence="4" key="1">
    <citation type="journal article" date="2019" name="Int. J. Syst. Evol. Microbiol.">
        <title>The Global Catalogue of Microorganisms (GCM) 10K type strain sequencing project: providing services to taxonomists for standard genome sequencing and annotation.</title>
        <authorList>
            <consortium name="The Broad Institute Genomics Platform"/>
            <consortium name="The Broad Institute Genome Sequencing Center for Infectious Disease"/>
            <person name="Wu L."/>
            <person name="Ma J."/>
        </authorList>
    </citation>
    <scope>NUCLEOTIDE SEQUENCE [LARGE SCALE GENOMIC DNA]</scope>
    <source>
        <strain evidence="4">KCTC 32255</strain>
    </source>
</reference>
<feature type="signal peptide" evidence="2">
    <location>
        <begin position="1"/>
        <end position="21"/>
    </location>
</feature>
<dbReference type="RefSeq" id="WP_345390541.1">
    <property type="nucleotide sequence ID" value="NZ_BAABLA010000005.1"/>
</dbReference>
<dbReference type="Proteomes" id="UP001596337">
    <property type="component" value="Unassembled WGS sequence"/>
</dbReference>
<evidence type="ECO:0000313" key="4">
    <source>
        <dbReference type="Proteomes" id="UP001596337"/>
    </source>
</evidence>
<accession>A0ABW2C087</accession>
<gene>
    <name evidence="3" type="ORF">ACFQGD_15990</name>
</gene>
<evidence type="ECO:0000313" key="3">
    <source>
        <dbReference type="EMBL" id="MFC6868641.1"/>
    </source>
</evidence>
<sequence>MRPRALAGAGATALGAVTAIAALVIGTTAGHAETVPSSAYGIAAEGPVPIEPMPYVESTDGSRQENSAFTLPENPLVSLEVAKVVAEEEAASAELLNLGLVPGAELPEQLSSLDEPLQQLMSGLEPACQADNPAAAVNEAIGDVLPGQIVDQLDPEQLCASITAGETPALVSIELVKVACDATSGSVEIANVAMLGQQVQIPPLEEETPILPENPLVTITANKQTTNDDGSFTVVGLEIDLGDGTEVITLGSATCGFSEPDEPEKPTAPPPTPVTTGLPVTG</sequence>
<comment type="caution">
    <text evidence="3">The sequence shown here is derived from an EMBL/GenBank/DDBJ whole genome shotgun (WGS) entry which is preliminary data.</text>
</comment>
<evidence type="ECO:0000256" key="2">
    <source>
        <dbReference type="SAM" id="SignalP"/>
    </source>
</evidence>
<protein>
    <recommendedName>
        <fullName evidence="5">Secreted protein</fullName>
    </recommendedName>
</protein>
<feature type="chain" id="PRO_5046321772" description="Secreted protein" evidence="2">
    <location>
        <begin position="22"/>
        <end position="282"/>
    </location>
</feature>
<organism evidence="3 4">
    <name type="scientific">Haloechinothrix salitolerans</name>
    <dbReference type="NCBI Taxonomy" id="926830"/>
    <lineage>
        <taxon>Bacteria</taxon>
        <taxon>Bacillati</taxon>
        <taxon>Actinomycetota</taxon>
        <taxon>Actinomycetes</taxon>
        <taxon>Pseudonocardiales</taxon>
        <taxon>Pseudonocardiaceae</taxon>
        <taxon>Haloechinothrix</taxon>
    </lineage>
</organism>
<evidence type="ECO:0008006" key="5">
    <source>
        <dbReference type="Google" id="ProtNLM"/>
    </source>
</evidence>
<keyword evidence="4" id="KW-1185">Reference proteome</keyword>
<dbReference type="EMBL" id="JBHSXX010000001">
    <property type="protein sequence ID" value="MFC6868641.1"/>
    <property type="molecule type" value="Genomic_DNA"/>
</dbReference>
<keyword evidence="2" id="KW-0732">Signal</keyword>
<feature type="region of interest" description="Disordered" evidence="1">
    <location>
        <begin position="258"/>
        <end position="282"/>
    </location>
</feature>
<proteinExistence type="predicted"/>